<protein>
    <submittedName>
        <fullName evidence="3">THAP-type domain-containing protein</fullName>
    </submittedName>
</protein>
<organism evidence="3">
    <name type="scientific">Rodentolepis nana</name>
    <name type="common">Dwarf tapeworm</name>
    <name type="synonym">Hymenolepis nana</name>
    <dbReference type="NCBI Taxonomy" id="102285"/>
    <lineage>
        <taxon>Eukaryota</taxon>
        <taxon>Metazoa</taxon>
        <taxon>Spiralia</taxon>
        <taxon>Lophotrochozoa</taxon>
        <taxon>Platyhelminthes</taxon>
        <taxon>Cestoda</taxon>
        <taxon>Eucestoda</taxon>
        <taxon>Cyclophyllidea</taxon>
        <taxon>Hymenolepididae</taxon>
        <taxon>Rodentolepis</taxon>
    </lineage>
</organism>
<evidence type="ECO:0000313" key="1">
    <source>
        <dbReference type="EMBL" id="VDO02559.1"/>
    </source>
</evidence>
<name>A0A0R3TI11_RODNA</name>
<reference evidence="3" key="1">
    <citation type="submission" date="2017-02" db="UniProtKB">
        <authorList>
            <consortium name="WormBaseParasite"/>
        </authorList>
    </citation>
    <scope>IDENTIFICATION</scope>
</reference>
<evidence type="ECO:0000313" key="2">
    <source>
        <dbReference type="Proteomes" id="UP000278807"/>
    </source>
</evidence>
<gene>
    <name evidence="1" type="ORF">HNAJ_LOCUS6699</name>
</gene>
<proteinExistence type="predicted"/>
<accession>A0A0R3TI11</accession>
<dbReference type="WBParaSite" id="HNAJ_0000670201-mRNA-1">
    <property type="protein sequence ID" value="HNAJ_0000670201-mRNA-1"/>
    <property type="gene ID" value="HNAJ_0000670201"/>
</dbReference>
<reference evidence="1 2" key="2">
    <citation type="submission" date="2018-11" db="EMBL/GenBank/DDBJ databases">
        <authorList>
            <consortium name="Pathogen Informatics"/>
        </authorList>
    </citation>
    <scope>NUCLEOTIDE SEQUENCE [LARGE SCALE GENOMIC DNA]</scope>
</reference>
<dbReference type="Proteomes" id="UP000278807">
    <property type="component" value="Unassembled WGS sequence"/>
</dbReference>
<dbReference type="EMBL" id="UZAE01008021">
    <property type="protein sequence ID" value="VDO02559.1"/>
    <property type="molecule type" value="Genomic_DNA"/>
</dbReference>
<evidence type="ECO:0000313" key="3">
    <source>
        <dbReference type="WBParaSite" id="HNAJ_0000670201-mRNA-1"/>
    </source>
</evidence>
<dbReference type="AlphaFoldDB" id="A0A0R3TI11"/>
<sequence length="188" mass="20820">MTLDLPCIRLTTSTVRSSRYLLNNPATRTCILADLGITRSTRVLVEHDSQGCVSIHRLFPSGAVVDTRNNIEDNDGFVALPSNPIQPASTFHQRLFTGNLSPRGAYGPQGSSSASPVLTLRELCFNRLMKSIQVICRFEMGAYCSDHFSPDNLNRLRVLSKQLALASLPVQLCGEIIDKLRRNYQLNA</sequence>
<keyword evidence="2" id="KW-1185">Reference proteome</keyword>